<evidence type="ECO:0000259" key="3">
    <source>
        <dbReference type="Pfam" id="PF02826"/>
    </source>
</evidence>
<keyword evidence="5" id="KW-1185">Reference proteome</keyword>
<dbReference type="CDD" id="cd05300">
    <property type="entry name" value="2-Hacid_dh_1"/>
    <property type="match status" value="1"/>
</dbReference>
<dbReference type="InterPro" id="IPR036291">
    <property type="entry name" value="NAD(P)-bd_dom_sf"/>
</dbReference>
<protein>
    <submittedName>
        <fullName evidence="4">D-2-hydroxyacid dehydrogenase</fullName>
    </submittedName>
</protein>
<dbReference type="RefSeq" id="WP_377916130.1">
    <property type="nucleotide sequence ID" value="NZ_JBHRZT010000052.1"/>
</dbReference>
<dbReference type="SUPFAM" id="SSF51735">
    <property type="entry name" value="NAD(P)-binding Rossmann-fold domains"/>
    <property type="match status" value="1"/>
</dbReference>
<keyword evidence="2" id="KW-0520">NAD</keyword>
<sequence>MNIENILVTGRIYKGIEKILEARHLSKNLRFLEEDEVSRDDFLWADAYVSFRPTANFEFGNLKWVHSLGAGVDAYLFQRKWDDHVLLTRSVCSFGSQIGEYCLSYILRDLQCHETFQKMQSQKRWEMVEPVSLQTQTVVVYGTGEIGQELAKAFSLLGMMVYGVSLSGASKSYFRQVVTVSEASDLLMQADWVVSTLPLTSETYQLFCSSFFAKLNSAGFINVGRGATVDEPALLEALENGRVRRAVLDVVNKEPLPDESPLWEHPNLTITPHIAAITSPGEAVKCFMETLNKIEKNEPLLNQVDIKKGY</sequence>
<reference evidence="5" key="1">
    <citation type="journal article" date="2019" name="Int. J. Syst. Evol. Microbiol.">
        <title>The Global Catalogue of Microorganisms (GCM) 10K type strain sequencing project: providing services to taxonomists for standard genome sequencing and annotation.</title>
        <authorList>
            <consortium name="The Broad Institute Genomics Platform"/>
            <consortium name="The Broad Institute Genome Sequencing Center for Infectious Disease"/>
            <person name="Wu L."/>
            <person name="Ma J."/>
        </authorList>
    </citation>
    <scope>NUCLEOTIDE SEQUENCE [LARGE SCALE GENOMIC DNA]</scope>
    <source>
        <strain evidence="5">CCUG 61889</strain>
    </source>
</reference>
<dbReference type="PANTHER" id="PTHR43333:SF1">
    <property type="entry name" value="D-ISOMER SPECIFIC 2-HYDROXYACID DEHYDROGENASE NAD-BINDING DOMAIN-CONTAINING PROTEIN"/>
    <property type="match status" value="1"/>
</dbReference>
<name>A0ABV8B3X9_9BACI</name>
<accession>A0ABV8B3X9</accession>
<proteinExistence type="predicted"/>
<comment type="caution">
    <text evidence="4">The sequence shown here is derived from an EMBL/GenBank/DDBJ whole genome shotgun (WGS) entry which is preliminary data.</text>
</comment>
<gene>
    <name evidence="4" type="ORF">ACFOU2_14140</name>
</gene>
<dbReference type="Proteomes" id="UP001595752">
    <property type="component" value="Unassembled WGS sequence"/>
</dbReference>
<keyword evidence="1" id="KW-0560">Oxidoreductase</keyword>
<dbReference type="InterPro" id="IPR006140">
    <property type="entry name" value="D-isomer_DH_NAD-bd"/>
</dbReference>
<dbReference type="EMBL" id="JBHRZT010000052">
    <property type="protein sequence ID" value="MFC3884570.1"/>
    <property type="molecule type" value="Genomic_DNA"/>
</dbReference>
<evidence type="ECO:0000313" key="4">
    <source>
        <dbReference type="EMBL" id="MFC3884570.1"/>
    </source>
</evidence>
<dbReference type="Gene3D" id="3.40.50.720">
    <property type="entry name" value="NAD(P)-binding Rossmann-like Domain"/>
    <property type="match status" value="2"/>
</dbReference>
<evidence type="ECO:0000256" key="2">
    <source>
        <dbReference type="ARBA" id="ARBA00023027"/>
    </source>
</evidence>
<dbReference type="PANTHER" id="PTHR43333">
    <property type="entry name" value="2-HACID_DH_C DOMAIN-CONTAINING PROTEIN"/>
    <property type="match status" value="1"/>
</dbReference>
<organism evidence="4 5">
    <name type="scientific">Bacillus songklensis</name>
    <dbReference type="NCBI Taxonomy" id="1069116"/>
    <lineage>
        <taxon>Bacteria</taxon>
        <taxon>Bacillati</taxon>
        <taxon>Bacillota</taxon>
        <taxon>Bacilli</taxon>
        <taxon>Bacillales</taxon>
        <taxon>Bacillaceae</taxon>
        <taxon>Bacillus</taxon>
    </lineage>
</organism>
<evidence type="ECO:0000313" key="5">
    <source>
        <dbReference type="Proteomes" id="UP001595752"/>
    </source>
</evidence>
<feature type="domain" description="D-isomer specific 2-hydroxyacid dehydrogenase NAD-binding" evidence="3">
    <location>
        <begin position="107"/>
        <end position="275"/>
    </location>
</feature>
<dbReference type="Pfam" id="PF02826">
    <property type="entry name" value="2-Hacid_dh_C"/>
    <property type="match status" value="1"/>
</dbReference>
<evidence type="ECO:0000256" key="1">
    <source>
        <dbReference type="ARBA" id="ARBA00023002"/>
    </source>
</evidence>